<sequence>MQRLGGARLLHVPVFPVRPPSNIRVRFKHKSPWSFTTSDAPLRSNYKTFEASTLVLDLDAEDSPYVRPYNDDVDGVPAYKSFHMARNLDPMKERVAQFNELSRNYRKFSKMTASKKFSPWRISDHDILSVALNNSSQNEQVRRLLTESDYDTLSISLDNSSQDKQVQRLSTDSDPNSHPDEIANDVLKWNGIPFHVWNSSSKTIAYMRRRQQLSYRLQPIVDDEKSLIDALWACTNFPIFERLVTSLVQAPQGCQLVSNCGKNIGSTSESNLPDTAEKPGDAVEASDREALSEGNKALAFAHAIHAAIRTNNRFVELAETPGFARATEQYNMDCQLDMDTIINSADIISARGDGQLRQVEGSIPISAIWPFPFFYSVALNVITRVRKLRYGKIGGSGSNEPLSDS</sequence>
<comment type="caution">
    <text evidence="1">The sequence shown here is derived from an EMBL/GenBank/DDBJ whole genome shotgun (WGS) entry which is preliminary data.</text>
</comment>
<accession>A0ACB9ZDR9</accession>
<gene>
    <name evidence="1" type="ORF">F4820DRAFT_444121</name>
</gene>
<evidence type="ECO:0000313" key="2">
    <source>
        <dbReference type="Proteomes" id="UP001497700"/>
    </source>
</evidence>
<dbReference type="Proteomes" id="UP001497700">
    <property type="component" value="Unassembled WGS sequence"/>
</dbReference>
<keyword evidence="2" id="KW-1185">Reference proteome</keyword>
<evidence type="ECO:0000313" key="1">
    <source>
        <dbReference type="EMBL" id="KAI4869522.1"/>
    </source>
</evidence>
<reference evidence="1 2" key="1">
    <citation type="journal article" date="2022" name="New Phytol.">
        <title>Ecological generalism drives hyperdiversity of secondary metabolite gene clusters in xylarialean endophytes.</title>
        <authorList>
            <person name="Franco M.E.E."/>
            <person name="Wisecaver J.H."/>
            <person name="Arnold A.E."/>
            <person name="Ju Y.M."/>
            <person name="Slot J.C."/>
            <person name="Ahrendt S."/>
            <person name="Moore L.P."/>
            <person name="Eastman K.E."/>
            <person name="Scott K."/>
            <person name="Konkel Z."/>
            <person name="Mondo S.J."/>
            <person name="Kuo A."/>
            <person name="Hayes R.D."/>
            <person name="Haridas S."/>
            <person name="Andreopoulos B."/>
            <person name="Riley R."/>
            <person name="LaButti K."/>
            <person name="Pangilinan J."/>
            <person name="Lipzen A."/>
            <person name="Amirebrahimi M."/>
            <person name="Yan J."/>
            <person name="Adam C."/>
            <person name="Keymanesh K."/>
            <person name="Ng V."/>
            <person name="Louie K."/>
            <person name="Northen T."/>
            <person name="Drula E."/>
            <person name="Henrissat B."/>
            <person name="Hsieh H.M."/>
            <person name="Youens-Clark K."/>
            <person name="Lutzoni F."/>
            <person name="Miadlikowska J."/>
            <person name="Eastwood D.C."/>
            <person name="Hamelin R.C."/>
            <person name="Grigoriev I.V."/>
            <person name="U'Ren J.M."/>
        </authorList>
    </citation>
    <scope>NUCLEOTIDE SEQUENCE [LARGE SCALE GENOMIC DNA]</scope>
    <source>
        <strain evidence="1 2">CBS 119005</strain>
    </source>
</reference>
<dbReference type="EMBL" id="MU393430">
    <property type="protein sequence ID" value="KAI4869522.1"/>
    <property type="molecule type" value="Genomic_DNA"/>
</dbReference>
<protein>
    <submittedName>
        <fullName evidence="1">Uncharacterized protein</fullName>
    </submittedName>
</protein>
<organism evidence="1 2">
    <name type="scientific">Hypoxylon rubiginosum</name>
    <dbReference type="NCBI Taxonomy" id="110542"/>
    <lineage>
        <taxon>Eukaryota</taxon>
        <taxon>Fungi</taxon>
        <taxon>Dikarya</taxon>
        <taxon>Ascomycota</taxon>
        <taxon>Pezizomycotina</taxon>
        <taxon>Sordariomycetes</taxon>
        <taxon>Xylariomycetidae</taxon>
        <taxon>Xylariales</taxon>
        <taxon>Hypoxylaceae</taxon>
        <taxon>Hypoxylon</taxon>
    </lineage>
</organism>
<proteinExistence type="predicted"/>
<name>A0ACB9ZDR9_9PEZI</name>